<dbReference type="EC" id="2.3.3.16" evidence="3"/>
<dbReference type="PANTHER" id="PTHR11739:SF4">
    <property type="entry name" value="CITRATE SYNTHASE, PEROXISOMAL"/>
    <property type="match status" value="1"/>
</dbReference>
<dbReference type="Pfam" id="PF00285">
    <property type="entry name" value="Citrate_synt"/>
    <property type="match status" value="1"/>
</dbReference>
<organism evidence="5 6">
    <name type="scientific">Tistlia consotensis USBA 355</name>
    <dbReference type="NCBI Taxonomy" id="560819"/>
    <lineage>
        <taxon>Bacteria</taxon>
        <taxon>Pseudomonadati</taxon>
        <taxon>Pseudomonadota</taxon>
        <taxon>Alphaproteobacteria</taxon>
        <taxon>Rhodospirillales</taxon>
        <taxon>Rhodovibrionaceae</taxon>
        <taxon>Tistlia</taxon>
    </lineage>
</organism>
<reference evidence="5 6" key="1">
    <citation type="submission" date="2017-04" db="EMBL/GenBank/DDBJ databases">
        <authorList>
            <person name="Afonso C.L."/>
            <person name="Miller P.J."/>
            <person name="Scott M.A."/>
            <person name="Spackman E."/>
            <person name="Goraichik I."/>
            <person name="Dimitrov K.M."/>
            <person name="Suarez D.L."/>
            <person name="Swayne D.E."/>
        </authorList>
    </citation>
    <scope>NUCLEOTIDE SEQUENCE [LARGE SCALE GENOMIC DNA]</scope>
    <source>
        <strain evidence="5 6">USBA 355</strain>
    </source>
</reference>
<dbReference type="InterPro" id="IPR036969">
    <property type="entry name" value="Citrate_synthase_sf"/>
</dbReference>
<gene>
    <name evidence="5" type="ORF">SAMN05428998_10622</name>
</gene>
<evidence type="ECO:0000313" key="6">
    <source>
        <dbReference type="Proteomes" id="UP000192917"/>
    </source>
</evidence>
<protein>
    <recommendedName>
        <fullName evidence="3">citrate synthase (unknown stereospecificity)</fullName>
        <ecNumber evidence="3">2.3.3.16</ecNumber>
    </recommendedName>
</protein>
<evidence type="ECO:0000256" key="3">
    <source>
        <dbReference type="ARBA" id="ARBA00012972"/>
    </source>
</evidence>
<dbReference type="RefSeq" id="WP_085122457.1">
    <property type="nucleotide sequence ID" value="NZ_FWZX01000006.1"/>
</dbReference>
<dbReference type="UniPathway" id="UPA00223">
    <property type="reaction ID" value="UER00717"/>
</dbReference>
<dbReference type="GO" id="GO:0036440">
    <property type="term" value="F:citrate synthase activity"/>
    <property type="evidence" value="ECO:0007669"/>
    <property type="project" value="UniProtKB-EC"/>
</dbReference>
<keyword evidence="4" id="KW-0808">Transferase</keyword>
<evidence type="ECO:0000256" key="2">
    <source>
        <dbReference type="ARBA" id="ARBA00010566"/>
    </source>
</evidence>
<evidence type="ECO:0000256" key="1">
    <source>
        <dbReference type="ARBA" id="ARBA00004751"/>
    </source>
</evidence>
<dbReference type="EMBL" id="FWZX01000006">
    <property type="protein sequence ID" value="SMF16060.1"/>
    <property type="molecule type" value="Genomic_DNA"/>
</dbReference>
<comment type="similarity">
    <text evidence="2">Belongs to the citrate synthase family.</text>
</comment>
<dbReference type="InterPro" id="IPR016142">
    <property type="entry name" value="Citrate_synth-like_lrg_a-sub"/>
</dbReference>
<dbReference type="Gene3D" id="1.10.580.10">
    <property type="entry name" value="Citrate Synthase, domain 1"/>
    <property type="match status" value="1"/>
</dbReference>
<dbReference type="SUPFAM" id="SSF48256">
    <property type="entry name" value="Citrate synthase"/>
    <property type="match status" value="1"/>
</dbReference>
<dbReference type="InterPro" id="IPR016143">
    <property type="entry name" value="Citrate_synth-like_sm_a-sub"/>
</dbReference>
<accession>A0A1Y6BKD3</accession>
<dbReference type="InterPro" id="IPR002020">
    <property type="entry name" value="Citrate_synthase"/>
</dbReference>
<dbReference type="Proteomes" id="UP000192917">
    <property type="component" value="Unassembled WGS sequence"/>
</dbReference>
<sequence length="400" mass="40779">MTWMTAREALARLGSKPQTLYANVSRGRVRAKPDPADPRRSLYSAADVERLAERRGGRRSAGTVAAEAIRWGDPVLSSALSTIVAGRLFYRGRDAVALSATATLEEVAALLWQAEDLAWGPAEPPGAGDGPLAAAFAWLAGRAARDLPSLGRSPAVLQREAAGLLGGLGAALLGPAPPGPAPLGPAPLGPVAAPGRGGEPLHRRAALAWGRPGAEDAIRRALVLLADHELNASTFAVRVTVSTGASLSAGLLAGLAALSGPLHGGASEGVRALAEAAGRSGPQAAVRACLAEGRPLPAFGHRLYPEGDCRAAALLARFELPEVFAGLRRAAEAATGEPPNIDFALAALAAAHGLPPQAPLLLFALARAVGWLAHGLEQRASGELIRPRAHYVGPAVAPAA</sequence>
<dbReference type="PANTHER" id="PTHR11739">
    <property type="entry name" value="CITRATE SYNTHASE"/>
    <property type="match status" value="1"/>
</dbReference>
<dbReference type="GO" id="GO:0005975">
    <property type="term" value="P:carbohydrate metabolic process"/>
    <property type="evidence" value="ECO:0007669"/>
    <property type="project" value="TreeGrafter"/>
</dbReference>
<dbReference type="GO" id="GO:0006099">
    <property type="term" value="P:tricarboxylic acid cycle"/>
    <property type="evidence" value="ECO:0007669"/>
    <property type="project" value="UniProtKB-UniPathway"/>
</dbReference>
<dbReference type="PRINTS" id="PR00143">
    <property type="entry name" value="CITRTSNTHASE"/>
</dbReference>
<name>A0A1Y6BKD3_9PROT</name>
<dbReference type="CDD" id="cd06102">
    <property type="entry name" value="citrate_synt_like_2"/>
    <property type="match status" value="1"/>
</dbReference>
<keyword evidence="6" id="KW-1185">Reference proteome</keyword>
<dbReference type="Gene3D" id="1.10.230.10">
    <property type="entry name" value="Cytochrome P450-Terp, domain 2"/>
    <property type="match status" value="1"/>
</dbReference>
<dbReference type="STRING" id="560819.SAMN05428998_10622"/>
<evidence type="ECO:0000313" key="5">
    <source>
        <dbReference type="EMBL" id="SMF16060.1"/>
    </source>
</evidence>
<comment type="pathway">
    <text evidence="1">Carbohydrate metabolism; tricarboxylic acid cycle; isocitrate from oxaloacetate: step 1/2.</text>
</comment>
<evidence type="ECO:0000256" key="4">
    <source>
        <dbReference type="ARBA" id="ARBA00022679"/>
    </source>
</evidence>
<dbReference type="AlphaFoldDB" id="A0A1Y6BKD3"/>
<proteinExistence type="inferred from homology"/>
<dbReference type="GO" id="GO:0005829">
    <property type="term" value="C:cytosol"/>
    <property type="evidence" value="ECO:0007669"/>
    <property type="project" value="TreeGrafter"/>
</dbReference>